<evidence type="ECO:0000313" key="1">
    <source>
        <dbReference type="EMBL" id="DAD26419.1"/>
    </source>
</evidence>
<reference evidence="1 2" key="1">
    <citation type="journal article" date="2020" name="Mol. Biol. Evol.">
        <title>Distinct Expression and Methylation Patterns for Genes with Different Fates following a Single Whole-Genome Duplication in Flowering Plants.</title>
        <authorList>
            <person name="Shi T."/>
            <person name="Rahmani R.S."/>
            <person name="Gugger P.F."/>
            <person name="Wang M."/>
            <person name="Li H."/>
            <person name="Zhang Y."/>
            <person name="Li Z."/>
            <person name="Wang Q."/>
            <person name="Van de Peer Y."/>
            <person name="Marchal K."/>
            <person name="Chen J."/>
        </authorList>
    </citation>
    <scope>NUCLEOTIDE SEQUENCE [LARGE SCALE GENOMIC DNA]</scope>
    <source>
        <tissue evidence="1">Leaf</tissue>
    </source>
</reference>
<dbReference type="Proteomes" id="UP000607653">
    <property type="component" value="Unassembled WGS sequence"/>
</dbReference>
<dbReference type="EMBL" id="DUZY01000002">
    <property type="protein sequence ID" value="DAD26419.1"/>
    <property type="molecule type" value="Genomic_DNA"/>
</dbReference>
<keyword evidence="2" id="KW-1185">Reference proteome</keyword>
<name>A0A822Y519_NELNU</name>
<evidence type="ECO:0000313" key="2">
    <source>
        <dbReference type="Proteomes" id="UP000607653"/>
    </source>
</evidence>
<comment type="caution">
    <text evidence="1">The sequence shown here is derived from an EMBL/GenBank/DDBJ whole genome shotgun (WGS) entry which is preliminary data.</text>
</comment>
<proteinExistence type="predicted"/>
<organism evidence="1 2">
    <name type="scientific">Nelumbo nucifera</name>
    <name type="common">Sacred lotus</name>
    <dbReference type="NCBI Taxonomy" id="4432"/>
    <lineage>
        <taxon>Eukaryota</taxon>
        <taxon>Viridiplantae</taxon>
        <taxon>Streptophyta</taxon>
        <taxon>Embryophyta</taxon>
        <taxon>Tracheophyta</taxon>
        <taxon>Spermatophyta</taxon>
        <taxon>Magnoliopsida</taxon>
        <taxon>Proteales</taxon>
        <taxon>Nelumbonaceae</taxon>
        <taxon>Nelumbo</taxon>
    </lineage>
</organism>
<gene>
    <name evidence="1" type="ORF">HUJ06_027887</name>
</gene>
<protein>
    <submittedName>
        <fullName evidence="1">Uncharacterized protein</fullName>
    </submittedName>
</protein>
<accession>A0A822Y519</accession>
<dbReference type="AlphaFoldDB" id="A0A822Y519"/>
<sequence>MLARNFSHATFYGPKQFIAPENGTTRFAHSVHALQFPKVDTAAKPLSVMWDQSSVVALNDHGTC</sequence>